<evidence type="ECO:0000313" key="2">
    <source>
        <dbReference type="EMBL" id="MCP2350653.1"/>
    </source>
</evidence>
<gene>
    <name evidence="2" type="ORF">HD595_006775</name>
</gene>
<reference evidence="2 3" key="1">
    <citation type="submission" date="2022-06" db="EMBL/GenBank/DDBJ databases">
        <title>Sequencing the genomes of 1000 actinobacteria strains.</title>
        <authorList>
            <person name="Klenk H.-P."/>
        </authorList>
    </citation>
    <scope>NUCLEOTIDE SEQUENCE [LARGE SCALE GENOMIC DNA]</scope>
    <source>
        <strain evidence="2 3">DSM 44170</strain>
    </source>
</reference>
<dbReference type="Proteomes" id="UP001320766">
    <property type="component" value="Unassembled WGS sequence"/>
</dbReference>
<sequence>MTYRILITGSRTWTDWETVWRALDDTIGAQVKNGETEFVVVHGHCPRGADAIADSYCEDQAGWRDNAGQVLAVEQHPADWTAPCGQHCRTAHRRRRGDGTSYCPTAGLTRNQQMVDLGADICLAFIRDDSRGATDCARRAARAGIEVRRWTA</sequence>
<comment type="caution">
    <text evidence="2">The sequence shown here is derived from an EMBL/GenBank/DDBJ whole genome shotgun (WGS) entry which is preliminary data.</text>
</comment>
<dbReference type="EMBL" id="JAMZEC010000001">
    <property type="protein sequence ID" value="MCP2350653.1"/>
    <property type="molecule type" value="Genomic_DNA"/>
</dbReference>
<evidence type="ECO:0000313" key="3">
    <source>
        <dbReference type="Proteomes" id="UP001320766"/>
    </source>
</evidence>
<evidence type="ECO:0000259" key="1">
    <source>
        <dbReference type="Pfam" id="PF10686"/>
    </source>
</evidence>
<organism evidence="2 3">
    <name type="scientific">Nonomuraea roseoviolacea subsp. carminata</name>
    <dbReference type="NCBI Taxonomy" id="160689"/>
    <lineage>
        <taxon>Bacteria</taxon>
        <taxon>Bacillati</taxon>
        <taxon>Actinomycetota</taxon>
        <taxon>Actinomycetes</taxon>
        <taxon>Streptosporangiales</taxon>
        <taxon>Streptosporangiaceae</taxon>
        <taxon>Nonomuraea</taxon>
    </lineage>
</organism>
<proteinExistence type="predicted"/>
<dbReference type="RefSeq" id="WP_253776235.1">
    <property type="nucleotide sequence ID" value="NZ_BAAAVE010000017.1"/>
</dbReference>
<feature type="domain" description="YspA cpYpsA-related SLOG" evidence="1">
    <location>
        <begin position="4"/>
        <end position="63"/>
    </location>
</feature>
<protein>
    <recommendedName>
        <fullName evidence="1">YspA cpYpsA-related SLOG domain-containing protein</fullName>
    </recommendedName>
</protein>
<keyword evidence="3" id="KW-1185">Reference proteome</keyword>
<dbReference type="Pfam" id="PF10686">
    <property type="entry name" value="YAcAr"/>
    <property type="match status" value="1"/>
</dbReference>
<dbReference type="InterPro" id="IPR019627">
    <property type="entry name" value="YAcAr"/>
</dbReference>
<accession>A0ABT1K9H1</accession>
<name>A0ABT1K9H1_9ACTN</name>